<proteinExistence type="predicted"/>
<keyword evidence="2" id="KW-0808">Transferase</keyword>
<sequence length="204" mass="23280">MPMTVEIKSLSGIDATPYFDDFARLRIEVFRAFPYLYDGSLDYERKYLATYANTDGAVLVLALDDGKVVGMSTGMPMASETEEVKAPFVEAGYDPDRIFYFGESVLLPGYRGHGIGVRFFEEREAHAKRLGFNRCTFCAVERPADHPRWPADYVPLNAFWEKRGYRHHPELRTSFTWQDLDESAESPKPLSFWIKMIPAGDGDK</sequence>
<dbReference type="EMBL" id="QFOL01000036">
    <property type="protein sequence ID" value="PZP52866.1"/>
    <property type="molecule type" value="Genomic_DNA"/>
</dbReference>
<dbReference type="Pfam" id="PF00583">
    <property type="entry name" value="Acetyltransf_1"/>
    <property type="match status" value="1"/>
</dbReference>
<protein>
    <submittedName>
        <fullName evidence="2">GNAT family N-acetyltransferase</fullName>
    </submittedName>
</protein>
<dbReference type="PROSITE" id="PS51186">
    <property type="entry name" value="GNAT"/>
    <property type="match status" value="1"/>
</dbReference>
<reference evidence="2 3" key="1">
    <citation type="submission" date="2017-08" db="EMBL/GenBank/DDBJ databases">
        <title>Infants hospitalized years apart are colonized by the same room-sourced microbial strains.</title>
        <authorList>
            <person name="Brooks B."/>
            <person name="Olm M.R."/>
            <person name="Firek B.A."/>
            <person name="Baker R."/>
            <person name="Thomas B.C."/>
            <person name="Morowitz M.J."/>
            <person name="Banfield J.F."/>
        </authorList>
    </citation>
    <scope>NUCLEOTIDE SEQUENCE [LARGE SCALE GENOMIC DNA]</scope>
    <source>
        <strain evidence="2">S2_009_000_R2_73</strain>
    </source>
</reference>
<dbReference type="InterPro" id="IPR016181">
    <property type="entry name" value="Acyl_CoA_acyltransferase"/>
</dbReference>
<evidence type="ECO:0000259" key="1">
    <source>
        <dbReference type="PROSITE" id="PS51186"/>
    </source>
</evidence>
<evidence type="ECO:0000313" key="2">
    <source>
        <dbReference type="EMBL" id="PZP52866.1"/>
    </source>
</evidence>
<feature type="domain" description="N-acetyltransferase" evidence="1">
    <location>
        <begin position="5"/>
        <end position="191"/>
    </location>
</feature>
<dbReference type="Gene3D" id="3.40.630.30">
    <property type="match status" value="1"/>
</dbReference>
<comment type="caution">
    <text evidence="2">The sequence shown here is derived from an EMBL/GenBank/DDBJ whole genome shotgun (WGS) entry which is preliminary data.</text>
</comment>
<organism evidence="2 3">
    <name type="scientific">Agrobacterium fabrum</name>
    <dbReference type="NCBI Taxonomy" id="1176649"/>
    <lineage>
        <taxon>Bacteria</taxon>
        <taxon>Pseudomonadati</taxon>
        <taxon>Pseudomonadota</taxon>
        <taxon>Alphaproteobacteria</taxon>
        <taxon>Hyphomicrobiales</taxon>
        <taxon>Rhizobiaceae</taxon>
        <taxon>Rhizobium/Agrobacterium group</taxon>
        <taxon>Agrobacterium</taxon>
        <taxon>Agrobacterium tumefaciens complex</taxon>
    </lineage>
</organism>
<dbReference type="CDD" id="cd04301">
    <property type="entry name" value="NAT_SF"/>
    <property type="match status" value="1"/>
</dbReference>
<dbReference type="InterPro" id="IPR000182">
    <property type="entry name" value="GNAT_dom"/>
</dbReference>
<dbReference type="GO" id="GO:0016747">
    <property type="term" value="F:acyltransferase activity, transferring groups other than amino-acyl groups"/>
    <property type="evidence" value="ECO:0007669"/>
    <property type="project" value="InterPro"/>
</dbReference>
<dbReference type="SUPFAM" id="SSF55729">
    <property type="entry name" value="Acyl-CoA N-acyltransferases (Nat)"/>
    <property type="match status" value="1"/>
</dbReference>
<evidence type="ECO:0000313" key="3">
    <source>
        <dbReference type="Proteomes" id="UP000249769"/>
    </source>
</evidence>
<dbReference type="AlphaFoldDB" id="A0A2W5H4I9"/>
<dbReference type="Proteomes" id="UP000249769">
    <property type="component" value="Unassembled WGS sequence"/>
</dbReference>
<accession>A0A2W5H4I9</accession>
<gene>
    <name evidence="2" type="ORF">DI595_05645</name>
</gene>
<name>A0A2W5H4I9_9HYPH</name>